<evidence type="ECO:0000259" key="2">
    <source>
        <dbReference type="PROSITE" id="PS51471"/>
    </source>
</evidence>
<evidence type="ECO:0000256" key="1">
    <source>
        <dbReference type="ARBA" id="ARBA00007879"/>
    </source>
</evidence>
<dbReference type="Gene3D" id="2.60.120.590">
    <property type="entry name" value="Alpha-ketoglutarate-dependent dioxygenase AlkB-like"/>
    <property type="match status" value="1"/>
</dbReference>
<sequence>MWSALRMRRLSPQPLPGIHFDASISHGYSYHSSHHQDPHNQNLRYSSCFNGELTHLVEVKKDFIHYENVHGQIKNQKTIVNFVYHLQSLGQNGELKDRTYSQPKKWMPGKGRVIIQFGCCYNYALDKKGNKPGIMRDEEVDSIPPMLKSMIQRMVNWSVLPTTCAPDSCIVNIYDKGDCIPPHIDHHDFLRLFCTVSFLTECDILFGLKIEIVGPGIFLVPVAIPLPRGSVLVFKGNRADVSKHCIPSVPGKRISITFRKMDESKLPYSFAPNLMFRETQPLMNLDTYRSRQNRFGNDGMKGNNRSSRFDEYGKDDHAEFLIRPKKRVQRYKSGIIVVGFMTKLIKKFEVNLLNGGEGS</sequence>
<dbReference type="PANTHER" id="PTHR31447">
    <property type="entry name" value="HYDROXYPROLINE-RICH GLYCOPROTEIN FAMILY PROTEIN-RELATED"/>
    <property type="match status" value="1"/>
</dbReference>
<dbReference type="Proteomes" id="UP001202328">
    <property type="component" value="Unassembled WGS sequence"/>
</dbReference>
<dbReference type="InterPro" id="IPR005123">
    <property type="entry name" value="Oxoglu/Fe-dep_dioxygenase_dom"/>
</dbReference>
<dbReference type="PROSITE" id="PS51471">
    <property type="entry name" value="FE2OG_OXY"/>
    <property type="match status" value="1"/>
</dbReference>
<feature type="domain" description="Fe2OG dioxygenase" evidence="2">
    <location>
        <begin position="165"/>
        <end position="262"/>
    </location>
</feature>
<evidence type="ECO:0000313" key="4">
    <source>
        <dbReference type="Proteomes" id="UP001202328"/>
    </source>
</evidence>
<evidence type="ECO:0000313" key="3">
    <source>
        <dbReference type="EMBL" id="KAI3835375.1"/>
    </source>
</evidence>
<name>A0AAD4RW79_9MAGN</name>
<dbReference type="GO" id="GO:0003729">
    <property type="term" value="F:mRNA binding"/>
    <property type="evidence" value="ECO:0007669"/>
    <property type="project" value="InterPro"/>
</dbReference>
<comment type="caution">
    <text evidence="3">The sequence shown here is derived from an EMBL/GenBank/DDBJ whole genome shotgun (WGS) entry which is preliminary data.</text>
</comment>
<protein>
    <recommendedName>
        <fullName evidence="2">Fe2OG dioxygenase domain-containing protein</fullName>
    </recommendedName>
</protein>
<accession>A0AAD4RW79</accession>
<dbReference type="Pfam" id="PF13532">
    <property type="entry name" value="2OG-FeII_Oxy_2"/>
    <property type="match status" value="1"/>
</dbReference>
<dbReference type="AlphaFoldDB" id="A0AAD4RW79"/>
<dbReference type="PANTHER" id="PTHR31447:SF1">
    <property type="entry name" value="OS06G0138200 PROTEIN"/>
    <property type="match status" value="1"/>
</dbReference>
<gene>
    <name evidence="3" type="ORF">MKW98_020491</name>
</gene>
<comment type="similarity">
    <text evidence="1">Belongs to the alkB family.</text>
</comment>
<organism evidence="3 4">
    <name type="scientific">Papaver atlanticum</name>
    <dbReference type="NCBI Taxonomy" id="357466"/>
    <lineage>
        <taxon>Eukaryota</taxon>
        <taxon>Viridiplantae</taxon>
        <taxon>Streptophyta</taxon>
        <taxon>Embryophyta</taxon>
        <taxon>Tracheophyta</taxon>
        <taxon>Spermatophyta</taxon>
        <taxon>Magnoliopsida</taxon>
        <taxon>Ranunculales</taxon>
        <taxon>Papaveraceae</taxon>
        <taxon>Papaveroideae</taxon>
        <taxon>Papaver</taxon>
    </lineage>
</organism>
<dbReference type="SUPFAM" id="SSF51197">
    <property type="entry name" value="Clavaminate synthase-like"/>
    <property type="match status" value="1"/>
</dbReference>
<reference evidence="3" key="1">
    <citation type="submission" date="2022-04" db="EMBL/GenBank/DDBJ databases">
        <title>A functionally conserved STORR gene fusion in Papaver species that diverged 16.8 million years ago.</title>
        <authorList>
            <person name="Catania T."/>
        </authorList>
    </citation>
    <scope>NUCLEOTIDE SEQUENCE</scope>
    <source>
        <strain evidence="3">S-188037</strain>
    </source>
</reference>
<dbReference type="InterPro" id="IPR037151">
    <property type="entry name" value="AlkB-like_sf"/>
</dbReference>
<dbReference type="InterPro" id="IPR044842">
    <property type="entry name" value="ALKBH9B/ALKBH10B-like"/>
</dbReference>
<dbReference type="InterPro" id="IPR027450">
    <property type="entry name" value="AlkB-like"/>
</dbReference>
<dbReference type="EMBL" id="JAJJMB010017752">
    <property type="protein sequence ID" value="KAI3835375.1"/>
    <property type="molecule type" value="Genomic_DNA"/>
</dbReference>
<proteinExistence type="inferred from homology"/>
<dbReference type="GO" id="GO:0006402">
    <property type="term" value="P:mRNA catabolic process"/>
    <property type="evidence" value="ECO:0007669"/>
    <property type="project" value="InterPro"/>
</dbReference>
<keyword evidence="4" id="KW-1185">Reference proteome</keyword>
<dbReference type="GO" id="GO:0032451">
    <property type="term" value="F:demethylase activity"/>
    <property type="evidence" value="ECO:0007669"/>
    <property type="project" value="InterPro"/>
</dbReference>